<dbReference type="Proteomes" id="UP000325315">
    <property type="component" value="Unassembled WGS sequence"/>
</dbReference>
<dbReference type="OrthoDB" id="1939398at2759"/>
<dbReference type="AlphaFoldDB" id="A0A5B6W1G9"/>
<accession>A0A5B6W1G9</accession>
<dbReference type="EMBL" id="SMMG02000005">
    <property type="protein sequence ID" value="KAA3475064.1"/>
    <property type="molecule type" value="Genomic_DNA"/>
</dbReference>
<protein>
    <submittedName>
        <fullName evidence="1">Arginine-glutamic acid dipeptide repeat</fullName>
    </submittedName>
</protein>
<evidence type="ECO:0000313" key="1">
    <source>
        <dbReference type="EMBL" id="KAA3475064.1"/>
    </source>
</evidence>
<evidence type="ECO:0000313" key="2">
    <source>
        <dbReference type="Proteomes" id="UP000325315"/>
    </source>
</evidence>
<name>A0A5B6W1G9_9ROSI</name>
<keyword evidence="2" id="KW-1185">Reference proteome</keyword>
<comment type="caution">
    <text evidence="1">The sequence shown here is derived from an EMBL/GenBank/DDBJ whole genome shotgun (WGS) entry which is preliminary data.</text>
</comment>
<gene>
    <name evidence="1" type="ORF">EPI10_025293</name>
</gene>
<organism evidence="1 2">
    <name type="scientific">Gossypium australe</name>
    <dbReference type="NCBI Taxonomy" id="47621"/>
    <lineage>
        <taxon>Eukaryota</taxon>
        <taxon>Viridiplantae</taxon>
        <taxon>Streptophyta</taxon>
        <taxon>Embryophyta</taxon>
        <taxon>Tracheophyta</taxon>
        <taxon>Spermatophyta</taxon>
        <taxon>Magnoliopsida</taxon>
        <taxon>eudicotyledons</taxon>
        <taxon>Gunneridae</taxon>
        <taxon>Pentapetalae</taxon>
        <taxon>rosids</taxon>
        <taxon>malvids</taxon>
        <taxon>Malvales</taxon>
        <taxon>Malvaceae</taxon>
        <taxon>Malvoideae</taxon>
        <taxon>Gossypium</taxon>
    </lineage>
</organism>
<sequence length="94" mass="10458">MIVDTSLVQRDEQSKVRELRSLPLEATSLSRPTDTSILQTVDAIVDGGECVDFSDCANSNLNISIPRTSGSIVSVENHVIKLWCWKHGFRQDVK</sequence>
<proteinExistence type="predicted"/>
<reference evidence="2" key="1">
    <citation type="journal article" date="2019" name="Plant Biotechnol. J.">
        <title>Genome sequencing of the Australian wild diploid species Gossypium australe highlights disease resistance and delayed gland morphogenesis.</title>
        <authorList>
            <person name="Cai Y."/>
            <person name="Cai X."/>
            <person name="Wang Q."/>
            <person name="Wang P."/>
            <person name="Zhang Y."/>
            <person name="Cai C."/>
            <person name="Xu Y."/>
            <person name="Wang K."/>
            <person name="Zhou Z."/>
            <person name="Wang C."/>
            <person name="Geng S."/>
            <person name="Li B."/>
            <person name="Dong Q."/>
            <person name="Hou Y."/>
            <person name="Wang H."/>
            <person name="Ai P."/>
            <person name="Liu Z."/>
            <person name="Yi F."/>
            <person name="Sun M."/>
            <person name="An G."/>
            <person name="Cheng J."/>
            <person name="Zhang Y."/>
            <person name="Shi Q."/>
            <person name="Xie Y."/>
            <person name="Shi X."/>
            <person name="Chang Y."/>
            <person name="Huang F."/>
            <person name="Chen Y."/>
            <person name="Hong S."/>
            <person name="Mi L."/>
            <person name="Sun Q."/>
            <person name="Zhang L."/>
            <person name="Zhou B."/>
            <person name="Peng R."/>
            <person name="Zhang X."/>
            <person name="Liu F."/>
        </authorList>
    </citation>
    <scope>NUCLEOTIDE SEQUENCE [LARGE SCALE GENOMIC DNA]</scope>
    <source>
        <strain evidence="2">cv. PA1801</strain>
    </source>
</reference>